<evidence type="ECO:0000313" key="2">
    <source>
        <dbReference type="EMBL" id="TCP62722.1"/>
    </source>
</evidence>
<sequence>MKISKHIFWHLALFSVAVCFGEHSWYFLLLTAAQLIFVPLVLHLVTEKNSWFARVYPYIAYPAFFAIVMLHVTEQTKWDAGLAGIYLGFTIVVSLYGFTRFFKRGFAYLEECSIDLGMMYLWIGGAWYFAHEANLETGFSPIIRWLTGIHFHYSSFLLLIFAGFLGRRIQQSPLYKLVCGVIFVSPIMVALGITFSRWLELVSVLFYIVGIYGLIYLSFREKFANHFQRWAIRSSFSAVGISILFSLIYALGNVWGAYRITIDFMIAFHGVTNSVGFAFLGLVGWMSHTPESHFTGWNFPMSRIRGGRKTGDELLQQIVDLNKETPKGLVDDVQLFTPDIDLSLLAPTISDFYQHTERYRLIAKVRWSLWFYPFAFIYRFFSRRFQQLNLPISSKPVEMVGNLSPILEELDGRREPRAWLRKMGEETVFVALYSYYQSQSQGRTYMNIALPLPGSAMIGILEWKQMGRDLQITSEASTPSSDSGIYLTWKKSTWKLPLREQFWVREVEPGRLEADHKMWIFGIPFLRVEYEIKSNYGK</sequence>
<feature type="transmembrane region" description="Helical" evidence="1">
    <location>
        <begin position="29"/>
        <end position="46"/>
    </location>
</feature>
<dbReference type="RefSeq" id="WP_131849812.1">
    <property type="nucleotide sequence ID" value="NZ_SLXV01000051.1"/>
</dbReference>
<feature type="transmembrane region" description="Helical" evidence="1">
    <location>
        <begin position="177"/>
        <end position="195"/>
    </location>
</feature>
<evidence type="ECO:0000256" key="1">
    <source>
        <dbReference type="SAM" id="Phobius"/>
    </source>
</evidence>
<keyword evidence="1" id="KW-0812">Transmembrane</keyword>
<feature type="transmembrane region" description="Helical" evidence="1">
    <location>
        <begin position="231"/>
        <end position="252"/>
    </location>
</feature>
<accession>A0A4R2RGC1</accession>
<keyword evidence="1" id="KW-0472">Membrane</keyword>
<dbReference type="EMBL" id="SLXV01000051">
    <property type="protein sequence ID" value="TCP62722.1"/>
    <property type="molecule type" value="Genomic_DNA"/>
</dbReference>
<dbReference type="AlphaFoldDB" id="A0A4R2RGC1"/>
<reference evidence="2 3" key="1">
    <citation type="submission" date="2019-03" db="EMBL/GenBank/DDBJ databases">
        <title>Genomic Encyclopedia of Type Strains, Phase IV (KMG-IV): sequencing the most valuable type-strain genomes for metagenomic binning, comparative biology and taxonomic classification.</title>
        <authorList>
            <person name="Goeker M."/>
        </authorList>
    </citation>
    <scope>NUCLEOTIDE SEQUENCE [LARGE SCALE GENOMIC DNA]</scope>
    <source>
        <strain evidence="2 3">DSM 46831</strain>
    </source>
</reference>
<name>A0A4R2RGC1_9BACL</name>
<evidence type="ECO:0000313" key="3">
    <source>
        <dbReference type="Proteomes" id="UP000294746"/>
    </source>
</evidence>
<dbReference type="InterPro" id="IPR025450">
    <property type="entry name" value="YndJ-like"/>
</dbReference>
<keyword evidence="1" id="KW-1133">Transmembrane helix</keyword>
<feature type="transmembrane region" description="Helical" evidence="1">
    <location>
        <begin position="365"/>
        <end position="381"/>
    </location>
</feature>
<comment type="caution">
    <text evidence="2">The sequence shown here is derived from an EMBL/GenBank/DDBJ whole genome shotgun (WGS) entry which is preliminary data.</text>
</comment>
<feature type="transmembrane region" description="Helical" evidence="1">
    <location>
        <begin position="142"/>
        <end position="165"/>
    </location>
</feature>
<protein>
    <submittedName>
        <fullName evidence="2">YndJ-like protein</fullName>
    </submittedName>
</protein>
<dbReference type="Proteomes" id="UP000294746">
    <property type="component" value="Unassembled WGS sequence"/>
</dbReference>
<feature type="transmembrane region" description="Helical" evidence="1">
    <location>
        <begin position="84"/>
        <end position="102"/>
    </location>
</feature>
<feature type="transmembrane region" description="Helical" evidence="1">
    <location>
        <begin position="55"/>
        <end position="72"/>
    </location>
</feature>
<organism evidence="2 3">
    <name type="scientific">Baia soyae</name>
    <dbReference type="NCBI Taxonomy" id="1544746"/>
    <lineage>
        <taxon>Bacteria</taxon>
        <taxon>Bacillati</taxon>
        <taxon>Bacillota</taxon>
        <taxon>Bacilli</taxon>
        <taxon>Bacillales</taxon>
        <taxon>Thermoactinomycetaceae</taxon>
        <taxon>Baia</taxon>
    </lineage>
</organism>
<dbReference type="OrthoDB" id="2614436at2"/>
<proteinExistence type="predicted"/>
<feature type="transmembrane region" description="Helical" evidence="1">
    <location>
        <begin position="114"/>
        <end position="130"/>
    </location>
</feature>
<gene>
    <name evidence="2" type="ORF">EDD57_1513</name>
</gene>
<feature type="transmembrane region" description="Helical" evidence="1">
    <location>
        <begin position="264"/>
        <end position="285"/>
    </location>
</feature>
<feature type="transmembrane region" description="Helical" evidence="1">
    <location>
        <begin position="201"/>
        <end position="219"/>
    </location>
</feature>
<keyword evidence="3" id="KW-1185">Reference proteome</keyword>
<dbReference type="Pfam" id="PF14158">
    <property type="entry name" value="YndJ"/>
    <property type="match status" value="1"/>
</dbReference>